<sequence length="123" mass="14188">MNLITRTKVRLGLLWGLFGLLLLNTSLYQLLLHVLFSGYGNRDLTHPEYLMHRKVDTIWDWEVLLLLVGLLAAGLYNFRRLNRDFPRKNGTYDWAQLLTFLLVIVLSLLLCIALCMPRGGMLG</sequence>
<gene>
    <name evidence="2" type="ORF">LGH70_12650</name>
</gene>
<keyword evidence="1" id="KW-0472">Membrane</keyword>
<keyword evidence="1" id="KW-1133">Transmembrane helix</keyword>
<dbReference type="EMBL" id="JAJADQ010000006">
    <property type="protein sequence ID" value="MCB2378441.1"/>
    <property type="molecule type" value="Genomic_DNA"/>
</dbReference>
<feature type="transmembrane region" description="Helical" evidence="1">
    <location>
        <begin position="58"/>
        <end position="76"/>
    </location>
</feature>
<feature type="transmembrane region" description="Helical" evidence="1">
    <location>
        <begin position="12"/>
        <end position="38"/>
    </location>
</feature>
<keyword evidence="3" id="KW-1185">Reference proteome</keyword>
<evidence type="ECO:0000256" key="1">
    <source>
        <dbReference type="SAM" id="Phobius"/>
    </source>
</evidence>
<dbReference type="Proteomes" id="UP001165297">
    <property type="component" value="Unassembled WGS sequence"/>
</dbReference>
<protein>
    <submittedName>
        <fullName evidence="2">Uncharacterized protein</fullName>
    </submittedName>
</protein>
<comment type="caution">
    <text evidence="2">The sequence shown here is derived from an EMBL/GenBank/DDBJ whole genome shotgun (WGS) entry which is preliminary data.</text>
</comment>
<organism evidence="2 3">
    <name type="scientific">Hymenobacter nitidus</name>
    <dbReference type="NCBI Taxonomy" id="2880929"/>
    <lineage>
        <taxon>Bacteria</taxon>
        <taxon>Pseudomonadati</taxon>
        <taxon>Bacteroidota</taxon>
        <taxon>Cytophagia</taxon>
        <taxon>Cytophagales</taxon>
        <taxon>Hymenobacteraceae</taxon>
        <taxon>Hymenobacter</taxon>
    </lineage>
</organism>
<name>A0ABS8AEY1_9BACT</name>
<evidence type="ECO:0000313" key="2">
    <source>
        <dbReference type="EMBL" id="MCB2378441.1"/>
    </source>
</evidence>
<reference evidence="2" key="1">
    <citation type="submission" date="2021-10" db="EMBL/GenBank/DDBJ databases">
        <authorList>
            <person name="Dean J.D."/>
            <person name="Kim M.K."/>
            <person name="Newey C.N."/>
            <person name="Stoker T.S."/>
            <person name="Thompson D.W."/>
            <person name="Grose J.H."/>
        </authorList>
    </citation>
    <scope>NUCLEOTIDE SEQUENCE</scope>
    <source>
        <strain evidence="2">BT635</strain>
    </source>
</reference>
<evidence type="ECO:0000313" key="3">
    <source>
        <dbReference type="Proteomes" id="UP001165297"/>
    </source>
</evidence>
<keyword evidence="1" id="KW-0812">Transmembrane</keyword>
<proteinExistence type="predicted"/>
<dbReference type="RefSeq" id="WP_226186102.1">
    <property type="nucleotide sequence ID" value="NZ_JAJADQ010000006.1"/>
</dbReference>
<accession>A0ABS8AEY1</accession>
<feature type="transmembrane region" description="Helical" evidence="1">
    <location>
        <begin position="97"/>
        <end position="119"/>
    </location>
</feature>